<dbReference type="EMBL" id="CAJJDN010000059">
    <property type="protein sequence ID" value="CAD8092433.1"/>
    <property type="molecule type" value="Genomic_DNA"/>
</dbReference>
<dbReference type="AlphaFoldDB" id="A0A8S1NSG8"/>
<evidence type="ECO:0000313" key="1">
    <source>
        <dbReference type="EMBL" id="CAD8092433.1"/>
    </source>
</evidence>
<accession>A0A8S1NSG8</accession>
<organism evidence="1 2">
    <name type="scientific">Paramecium sonneborni</name>
    <dbReference type="NCBI Taxonomy" id="65129"/>
    <lineage>
        <taxon>Eukaryota</taxon>
        <taxon>Sar</taxon>
        <taxon>Alveolata</taxon>
        <taxon>Ciliophora</taxon>
        <taxon>Intramacronucleata</taxon>
        <taxon>Oligohymenophorea</taxon>
        <taxon>Peniculida</taxon>
        <taxon>Parameciidae</taxon>
        <taxon>Paramecium</taxon>
    </lineage>
</organism>
<proteinExistence type="predicted"/>
<dbReference type="OrthoDB" id="294822at2759"/>
<reference evidence="1" key="1">
    <citation type="submission" date="2021-01" db="EMBL/GenBank/DDBJ databases">
        <authorList>
            <consortium name="Genoscope - CEA"/>
            <person name="William W."/>
        </authorList>
    </citation>
    <scope>NUCLEOTIDE SEQUENCE</scope>
</reference>
<gene>
    <name evidence="1" type="ORF">PSON_ATCC_30995.1.T0590048</name>
</gene>
<protein>
    <submittedName>
        <fullName evidence="1">Uncharacterized protein</fullName>
    </submittedName>
</protein>
<evidence type="ECO:0000313" key="2">
    <source>
        <dbReference type="Proteomes" id="UP000692954"/>
    </source>
</evidence>
<comment type="caution">
    <text evidence="1">The sequence shown here is derived from an EMBL/GenBank/DDBJ whole genome shotgun (WGS) entry which is preliminary data.</text>
</comment>
<sequence length="220" mass="25643">MLQNENSGANIRESKSMSYESVKFDSSQSNILYITEITKFQNPVFKIAPLDNFQSFSENKYSHIFSSIIQSPRQEEQQNLNQAFSLTEVETGKKDHRQNTSGEIRVKKKFTFMTTRELECIRKEQENQLNAETPKLGTNQLYDSQLSVKQKVDKQIQYSPRHLDDKLNENQNFDAKQTQTTNWGSITSKSELDQILKECLQNFEKNKAQRTDEYVACIIF</sequence>
<name>A0A8S1NSG8_9CILI</name>
<keyword evidence="2" id="KW-1185">Reference proteome</keyword>
<dbReference type="Proteomes" id="UP000692954">
    <property type="component" value="Unassembled WGS sequence"/>
</dbReference>